<gene>
    <name evidence="8" type="ORF">CTOB1V02_LOCUS5383</name>
</gene>
<reference evidence="8" key="1">
    <citation type="submission" date="2020-11" db="EMBL/GenBank/DDBJ databases">
        <authorList>
            <person name="Tran Van P."/>
        </authorList>
    </citation>
    <scope>NUCLEOTIDE SEQUENCE</scope>
</reference>
<dbReference type="InterPro" id="IPR038492">
    <property type="entry name" value="GBBH-like_N_sf"/>
</dbReference>
<name>A0A7R8WAN6_9CRUS</name>
<evidence type="ECO:0000256" key="6">
    <source>
        <dbReference type="ARBA" id="ARBA00023004"/>
    </source>
</evidence>
<feature type="domain" description="Gamma-butyrobetaine hydroxylase-like N-terminal" evidence="7">
    <location>
        <begin position="104"/>
        <end position="174"/>
    </location>
</feature>
<evidence type="ECO:0000256" key="2">
    <source>
        <dbReference type="ARBA" id="ARBA00008654"/>
    </source>
</evidence>
<keyword evidence="4" id="KW-0223">Dioxygenase</keyword>
<comment type="cofactor">
    <cofactor evidence="1">
        <name>Fe(2+)</name>
        <dbReference type="ChEBI" id="CHEBI:29033"/>
    </cofactor>
</comment>
<proteinExistence type="inferred from homology"/>
<keyword evidence="5" id="KW-0560">Oxidoreductase</keyword>
<dbReference type="FunFam" id="3.30.2020.30:FF:000002">
    <property type="entry name" value="Putative gamma-butyrobetaine dioxygenase"/>
    <property type="match status" value="1"/>
</dbReference>
<keyword evidence="3" id="KW-0479">Metal-binding</keyword>
<protein>
    <recommendedName>
        <fullName evidence="7">Gamma-butyrobetaine hydroxylase-like N-terminal domain-containing protein</fullName>
    </recommendedName>
</protein>
<evidence type="ECO:0000256" key="4">
    <source>
        <dbReference type="ARBA" id="ARBA00022964"/>
    </source>
</evidence>
<evidence type="ECO:0000256" key="5">
    <source>
        <dbReference type="ARBA" id="ARBA00023002"/>
    </source>
</evidence>
<organism evidence="8">
    <name type="scientific">Cyprideis torosa</name>
    <dbReference type="NCBI Taxonomy" id="163714"/>
    <lineage>
        <taxon>Eukaryota</taxon>
        <taxon>Metazoa</taxon>
        <taxon>Ecdysozoa</taxon>
        <taxon>Arthropoda</taxon>
        <taxon>Crustacea</taxon>
        <taxon>Oligostraca</taxon>
        <taxon>Ostracoda</taxon>
        <taxon>Podocopa</taxon>
        <taxon>Podocopida</taxon>
        <taxon>Cytherocopina</taxon>
        <taxon>Cytheroidea</taxon>
        <taxon>Cytherideidae</taxon>
        <taxon>Cyprideis</taxon>
    </lineage>
</organism>
<dbReference type="OrthoDB" id="406634at2759"/>
<comment type="similarity">
    <text evidence="2">Belongs to the gamma-BBH/TMLD family.</text>
</comment>
<dbReference type="EMBL" id="OB661156">
    <property type="protein sequence ID" value="CAD7227477.1"/>
    <property type="molecule type" value="Genomic_DNA"/>
</dbReference>
<dbReference type="GO" id="GO:0051213">
    <property type="term" value="F:dioxygenase activity"/>
    <property type="evidence" value="ECO:0007669"/>
    <property type="project" value="UniProtKB-KW"/>
</dbReference>
<dbReference type="GO" id="GO:0046872">
    <property type="term" value="F:metal ion binding"/>
    <property type="evidence" value="ECO:0007669"/>
    <property type="project" value="UniProtKB-KW"/>
</dbReference>
<evidence type="ECO:0000256" key="3">
    <source>
        <dbReference type="ARBA" id="ARBA00022723"/>
    </source>
</evidence>
<feature type="non-terminal residue" evidence="8">
    <location>
        <position position="211"/>
    </location>
</feature>
<dbReference type="AlphaFoldDB" id="A0A7R8WAN6"/>
<dbReference type="Pfam" id="PF06155">
    <property type="entry name" value="GBBH-like_N"/>
    <property type="match status" value="1"/>
</dbReference>
<accession>A0A7R8WAN6</accession>
<evidence type="ECO:0000256" key="1">
    <source>
        <dbReference type="ARBA" id="ARBA00001954"/>
    </source>
</evidence>
<evidence type="ECO:0000259" key="7">
    <source>
        <dbReference type="Pfam" id="PF06155"/>
    </source>
</evidence>
<dbReference type="InterPro" id="IPR010376">
    <property type="entry name" value="GBBH-like_N"/>
</dbReference>
<evidence type="ECO:0000313" key="8">
    <source>
        <dbReference type="EMBL" id="CAD7227477.1"/>
    </source>
</evidence>
<keyword evidence="6" id="KW-0408">Iron</keyword>
<sequence>MASTTLRFVCLRQPCKPRLLSALQHFCMKQEISGGTHGGHRVLTIRTKTWKRETSTAGAKQYSSTSPASRVAVAQSDPMLMETSTISHSNESIVVQFQSSIDGESKEEKYPFLWLRDSCLCEDCHLTSSKSRSLLLKDLNPHTKPTHVKVSPSGEDLSVTWDDGHRSTFSANFLWNRSFRRNTKRQSAREEFYQLPRKFWSKDHEIKSFDF</sequence>
<dbReference type="Gene3D" id="3.30.2020.30">
    <property type="match status" value="1"/>
</dbReference>